<sequence length="225" mass="26728">MISFEAVFSLLQEHKNQDKAQKMEAYMKNQFAYLGIPAPQRKRLVSPFLKETKKDSAIDWAFVEQCWACPYRELQYVALDYLTLKKETLKPTDIQKLRNFSEQKSWWDTIDVFDRLVGGIALKNPEVNAILLQWSIDENKWIRRIAIDHQLLRKEQTNKELLSEIICNNLEQTDFFIRKAIGWALRDYSKTNPQWVHSFIEKHSNKMSKLSLREAKKYLKNGERN</sequence>
<dbReference type="InterPro" id="IPR014825">
    <property type="entry name" value="DNA_alkylation"/>
</dbReference>
<dbReference type="SUPFAM" id="SSF48371">
    <property type="entry name" value="ARM repeat"/>
    <property type="match status" value="1"/>
</dbReference>
<reference evidence="1 2" key="1">
    <citation type="submission" date="2015-01" db="EMBL/GenBank/DDBJ databases">
        <authorList>
            <person name="MANFREDI Pablo"/>
        </authorList>
    </citation>
    <scope>NUCLEOTIDE SEQUENCE [LARGE SCALE GENOMIC DNA]</scope>
    <source>
        <strain evidence="1 2">Cc12</strain>
    </source>
</reference>
<dbReference type="InterPro" id="IPR016024">
    <property type="entry name" value="ARM-type_fold"/>
</dbReference>
<gene>
    <name evidence="1" type="ORF">CCAN12_800127</name>
</gene>
<dbReference type="CDD" id="cd07064">
    <property type="entry name" value="AlkD_like_1"/>
    <property type="match status" value="1"/>
</dbReference>
<dbReference type="Gene3D" id="1.20.1660.10">
    <property type="entry name" value="Hypothetical protein (EF3068)"/>
    <property type="match status" value="1"/>
</dbReference>
<dbReference type="AlphaFoldDB" id="A0A0B7HNH7"/>
<protein>
    <submittedName>
        <fullName evidence="1">DNA alkylation repair enzyme</fullName>
    </submittedName>
</protein>
<accession>A0A0B7HNH7</accession>
<dbReference type="EMBL" id="CDOE01000079">
    <property type="protein sequence ID" value="CEN41261.1"/>
    <property type="molecule type" value="Genomic_DNA"/>
</dbReference>
<proteinExistence type="predicted"/>
<dbReference type="Pfam" id="PF08713">
    <property type="entry name" value="DNA_alkylation"/>
    <property type="match status" value="1"/>
</dbReference>
<name>A0A0B7HNH7_9FLAO</name>
<dbReference type="Gene3D" id="1.25.40.290">
    <property type="entry name" value="ARM repeat domains"/>
    <property type="match status" value="1"/>
</dbReference>
<evidence type="ECO:0000313" key="2">
    <source>
        <dbReference type="Proteomes" id="UP000044026"/>
    </source>
</evidence>
<dbReference type="Proteomes" id="UP000044026">
    <property type="component" value="Unassembled WGS sequence"/>
</dbReference>
<dbReference type="PANTHER" id="PTHR34070">
    <property type="entry name" value="ARMADILLO-TYPE FOLD"/>
    <property type="match status" value="1"/>
</dbReference>
<dbReference type="GeneID" id="69580252"/>
<dbReference type="RefSeq" id="WP_082025348.1">
    <property type="nucleotide sequence ID" value="NZ_CP022382.1"/>
</dbReference>
<organism evidence="1 2">
    <name type="scientific">Capnocytophaga canimorsus</name>
    <dbReference type="NCBI Taxonomy" id="28188"/>
    <lineage>
        <taxon>Bacteria</taxon>
        <taxon>Pseudomonadati</taxon>
        <taxon>Bacteroidota</taxon>
        <taxon>Flavobacteriia</taxon>
        <taxon>Flavobacteriales</taxon>
        <taxon>Flavobacteriaceae</taxon>
        <taxon>Capnocytophaga</taxon>
    </lineage>
</organism>
<evidence type="ECO:0000313" key="1">
    <source>
        <dbReference type="EMBL" id="CEN41261.1"/>
    </source>
</evidence>
<dbReference type="PANTHER" id="PTHR34070:SF1">
    <property type="entry name" value="DNA ALKYLATION REPAIR PROTEIN"/>
    <property type="match status" value="1"/>
</dbReference>